<organism evidence="3 4">
    <name type="scientific">Mycena albidolilacea</name>
    <dbReference type="NCBI Taxonomy" id="1033008"/>
    <lineage>
        <taxon>Eukaryota</taxon>
        <taxon>Fungi</taxon>
        <taxon>Dikarya</taxon>
        <taxon>Basidiomycota</taxon>
        <taxon>Agaricomycotina</taxon>
        <taxon>Agaricomycetes</taxon>
        <taxon>Agaricomycetidae</taxon>
        <taxon>Agaricales</taxon>
        <taxon>Marasmiineae</taxon>
        <taxon>Mycenaceae</taxon>
        <taxon>Mycena</taxon>
    </lineage>
</organism>
<keyword evidence="1" id="KW-0472">Membrane</keyword>
<dbReference type="InterPro" id="IPR045338">
    <property type="entry name" value="DUF6535"/>
</dbReference>
<dbReference type="AlphaFoldDB" id="A0AAD7EG46"/>
<feature type="transmembrane region" description="Helical" evidence="1">
    <location>
        <begin position="59"/>
        <end position="78"/>
    </location>
</feature>
<feature type="transmembrane region" description="Helical" evidence="1">
    <location>
        <begin position="195"/>
        <end position="218"/>
    </location>
</feature>
<feature type="transmembrane region" description="Helical" evidence="1">
    <location>
        <begin position="224"/>
        <end position="248"/>
    </location>
</feature>
<name>A0AAD7EG46_9AGAR</name>
<evidence type="ECO:0000256" key="1">
    <source>
        <dbReference type="SAM" id="Phobius"/>
    </source>
</evidence>
<comment type="caution">
    <text evidence="3">The sequence shown here is derived from an EMBL/GenBank/DDBJ whole genome shotgun (WGS) entry which is preliminary data.</text>
</comment>
<evidence type="ECO:0000259" key="2">
    <source>
        <dbReference type="Pfam" id="PF20153"/>
    </source>
</evidence>
<reference evidence="3" key="1">
    <citation type="submission" date="2023-03" db="EMBL/GenBank/DDBJ databases">
        <title>Massive genome expansion in bonnet fungi (Mycena s.s.) driven by repeated elements and novel gene families across ecological guilds.</title>
        <authorList>
            <consortium name="Lawrence Berkeley National Laboratory"/>
            <person name="Harder C.B."/>
            <person name="Miyauchi S."/>
            <person name="Viragh M."/>
            <person name="Kuo A."/>
            <person name="Thoen E."/>
            <person name="Andreopoulos B."/>
            <person name="Lu D."/>
            <person name="Skrede I."/>
            <person name="Drula E."/>
            <person name="Henrissat B."/>
            <person name="Morin E."/>
            <person name="Kohler A."/>
            <person name="Barry K."/>
            <person name="LaButti K."/>
            <person name="Morin E."/>
            <person name="Salamov A."/>
            <person name="Lipzen A."/>
            <person name="Mereny Z."/>
            <person name="Hegedus B."/>
            <person name="Baldrian P."/>
            <person name="Stursova M."/>
            <person name="Weitz H."/>
            <person name="Taylor A."/>
            <person name="Grigoriev I.V."/>
            <person name="Nagy L.G."/>
            <person name="Martin F."/>
            <person name="Kauserud H."/>
        </authorList>
    </citation>
    <scope>NUCLEOTIDE SEQUENCE</scope>
    <source>
        <strain evidence="3">CBHHK002</strain>
    </source>
</reference>
<protein>
    <recommendedName>
        <fullName evidence="2">DUF6535 domain-containing protein</fullName>
    </recommendedName>
</protein>
<sequence length="774" mass="86563">MLEQTDVLRRIDQRQAAADLSRQAIPQVPATSSSAWNPLLSSFLAETIQPKVERWRGGLDTLLVFLGLFSAIVTAFFVDSLGNLKQDQTQRTNELLANLTEIMLALNSSPGKTPNFSLPVVFEPSQSDIRVNAFYSISLIFSLTIAALVVAGRGFVNMIPWSRHQKATLRLADIYRRWDAAERILRPAIESLPQLLVLPVLLFLVGILDMLISTLFGLPHRPVFILATTGFCLLLIASLSGVLLVTLIDGSLHPSSSIFQSTLAAFIHAKVVNKMSPTDTQRGPKANVITTLALDDAESGYSVQSEGAMEDDRLVVGLSIESVDSYHRIVQGTHDDDTLEQAASALLDMLKVPNLGTRRRSMSPNELKSLIHFLSPEASFRSNRTAAEVLVETFGDEPFSVGDARIFDTTAELLGPLLDALERYHRNVQGRYHESLWNSPFTRAIATLVGYHSNSPCHPVIAILTSKSLSWQSRVGLPQHGGDAAKRILDLMLSVLSVKLKALNPPVDAEMRTKTRHTQIGELLRGQSGLLYFDLRTFLETLIIASRRQDLSDLRWIPDFIAWTVNWIPLDSLISDSLHTLHGEMLKQPWVTWRMRHNLCIYIELTINACVDITDSPGEEDLLNLCILCTSNALRCLETVRSRPPFVDHFLRTVLLARCAITTPGMSQSTVELHYRPRLLRMLSDIIRIKVWMDQKKYHDRKQDIEGQFHFIMDYVASAQGDITSDNEKSELTSNHRSEGGLLEPLAESRGIWIDEPRMSAQTSYAYPNGHQSY</sequence>
<dbReference type="Proteomes" id="UP001218218">
    <property type="component" value="Unassembled WGS sequence"/>
</dbReference>
<dbReference type="Pfam" id="PF20153">
    <property type="entry name" value="DUF6535"/>
    <property type="match status" value="1"/>
</dbReference>
<feature type="transmembrane region" description="Helical" evidence="1">
    <location>
        <begin position="133"/>
        <end position="156"/>
    </location>
</feature>
<keyword evidence="1" id="KW-0812">Transmembrane</keyword>
<evidence type="ECO:0000313" key="4">
    <source>
        <dbReference type="Proteomes" id="UP001218218"/>
    </source>
</evidence>
<accession>A0AAD7EG46</accession>
<dbReference type="EMBL" id="JARIHO010000052">
    <property type="protein sequence ID" value="KAJ7321018.1"/>
    <property type="molecule type" value="Genomic_DNA"/>
</dbReference>
<feature type="domain" description="DUF6535" evidence="2">
    <location>
        <begin position="46"/>
        <end position="212"/>
    </location>
</feature>
<proteinExistence type="predicted"/>
<gene>
    <name evidence="3" type="ORF">DFH08DRAFT_970317</name>
</gene>
<evidence type="ECO:0000313" key="3">
    <source>
        <dbReference type="EMBL" id="KAJ7321018.1"/>
    </source>
</evidence>
<keyword evidence="4" id="KW-1185">Reference proteome</keyword>
<keyword evidence="1" id="KW-1133">Transmembrane helix</keyword>